<name>A0ABU8EXP8_9GAMM</name>
<sequence>MLTALEFINVEQLHKKNSALLSFHLSGAIPDLILNRIGITHLFVDSQYQATGVGKALLTRLMAASHAGEVSLKASLNAVSFYESQGFVATGSEMSVNGIRFVPMVWHNTHSK</sequence>
<gene>
    <name evidence="2" type="ORF">WAE96_15070</name>
</gene>
<dbReference type="EMBL" id="JBAWKS010000002">
    <property type="protein sequence ID" value="MEI4550991.1"/>
    <property type="molecule type" value="Genomic_DNA"/>
</dbReference>
<dbReference type="InterPro" id="IPR016181">
    <property type="entry name" value="Acyl_CoA_acyltransferase"/>
</dbReference>
<evidence type="ECO:0000313" key="2">
    <source>
        <dbReference type="EMBL" id="MEI4550991.1"/>
    </source>
</evidence>
<evidence type="ECO:0000313" key="3">
    <source>
        <dbReference type="Proteomes" id="UP001382455"/>
    </source>
</evidence>
<keyword evidence="3" id="KW-1185">Reference proteome</keyword>
<dbReference type="RefSeq" id="WP_336436039.1">
    <property type="nucleotide sequence ID" value="NZ_JBAWKS010000002.1"/>
</dbReference>
<dbReference type="Proteomes" id="UP001382455">
    <property type="component" value="Unassembled WGS sequence"/>
</dbReference>
<keyword evidence="2" id="KW-0012">Acyltransferase</keyword>
<keyword evidence="2" id="KW-0808">Transferase</keyword>
<dbReference type="SUPFAM" id="SSF55729">
    <property type="entry name" value="Acyl-CoA N-acyltransferases (Nat)"/>
    <property type="match status" value="1"/>
</dbReference>
<comment type="caution">
    <text evidence="2">The sequence shown here is derived from an EMBL/GenBank/DDBJ whole genome shotgun (WGS) entry which is preliminary data.</text>
</comment>
<organism evidence="2 3">
    <name type="scientific">Pseudoalteromonas spongiae</name>
    <dbReference type="NCBI Taxonomy" id="298657"/>
    <lineage>
        <taxon>Bacteria</taxon>
        <taxon>Pseudomonadati</taxon>
        <taxon>Pseudomonadota</taxon>
        <taxon>Gammaproteobacteria</taxon>
        <taxon>Alteromonadales</taxon>
        <taxon>Pseudoalteromonadaceae</taxon>
        <taxon>Pseudoalteromonas</taxon>
    </lineage>
</organism>
<dbReference type="InterPro" id="IPR000182">
    <property type="entry name" value="GNAT_dom"/>
</dbReference>
<dbReference type="Gene3D" id="3.40.630.30">
    <property type="match status" value="1"/>
</dbReference>
<accession>A0ABU8EXP8</accession>
<dbReference type="GO" id="GO:0016746">
    <property type="term" value="F:acyltransferase activity"/>
    <property type="evidence" value="ECO:0007669"/>
    <property type="project" value="UniProtKB-KW"/>
</dbReference>
<feature type="domain" description="N-acetyltransferase" evidence="1">
    <location>
        <begin position="1"/>
        <end position="109"/>
    </location>
</feature>
<dbReference type="Pfam" id="PF13673">
    <property type="entry name" value="Acetyltransf_10"/>
    <property type="match status" value="1"/>
</dbReference>
<protein>
    <submittedName>
        <fullName evidence="2">GNAT family N-acetyltransferase</fullName>
        <ecNumber evidence="2">2.3.1.-</ecNumber>
    </submittedName>
</protein>
<dbReference type="PROSITE" id="PS51186">
    <property type="entry name" value="GNAT"/>
    <property type="match status" value="1"/>
</dbReference>
<dbReference type="EC" id="2.3.1.-" evidence="2"/>
<proteinExistence type="predicted"/>
<reference evidence="2 3" key="1">
    <citation type="submission" date="2023-12" db="EMBL/GenBank/DDBJ databases">
        <title>Friends and Foes: Symbiotic and Algicidal bacterial influence on Karenia brevis blooms.</title>
        <authorList>
            <person name="Fei C."/>
            <person name="Mohamed A.R."/>
            <person name="Booker A."/>
            <person name="Arshad M."/>
            <person name="Klass S."/>
            <person name="Ahn S."/>
            <person name="Gilbert P.M."/>
            <person name="Heil C.A."/>
            <person name="Martinez J.M."/>
            <person name="Amin S.A."/>
        </authorList>
    </citation>
    <scope>NUCLEOTIDE SEQUENCE [LARGE SCALE GENOMIC DNA]</scope>
    <source>
        <strain evidence="2 3">CE15</strain>
    </source>
</reference>
<evidence type="ECO:0000259" key="1">
    <source>
        <dbReference type="PROSITE" id="PS51186"/>
    </source>
</evidence>